<dbReference type="InterPro" id="IPR011009">
    <property type="entry name" value="Kinase-like_dom_sf"/>
</dbReference>
<dbReference type="Pfam" id="PF00211">
    <property type="entry name" value="Guanylate_cyc"/>
    <property type="match status" value="1"/>
</dbReference>
<dbReference type="GO" id="GO:0005886">
    <property type="term" value="C:plasma membrane"/>
    <property type="evidence" value="ECO:0007669"/>
    <property type="project" value="TreeGrafter"/>
</dbReference>
<dbReference type="Pfam" id="PF00069">
    <property type="entry name" value="Pkinase"/>
    <property type="match status" value="1"/>
</dbReference>
<dbReference type="GO" id="GO:0035556">
    <property type="term" value="P:intracellular signal transduction"/>
    <property type="evidence" value="ECO:0007669"/>
    <property type="project" value="InterPro"/>
</dbReference>
<evidence type="ECO:0000256" key="1">
    <source>
        <dbReference type="ARBA" id="ARBA00001436"/>
    </source>
</evidence>
<keyword evidence="4 12" id="KW-0812">Transmembrane</keyword>
<comment type="subcellular location">
    <subcellularLocation>
        <location evidence="2">Membrane</location>
        <topology evidence="2">Single-pass membrane protein</topology>
    </subcellularLocation>
</comment>
<feature type="coiled-coil region" evidence="11">
    <location>
        <begin position="786"/>
        <end position="824"/>
    </location>
</feature>
<evidence type="ECO:0000256" key="2">
    <source>
        <dbReference type="ARBA" id="ARBA00004167"/>
    </source>
</evidence>
<reference evidence="16" key="1">
    <citation type="submission" date="2016-04" db="UniProtKB">
        <authorList>
            <consortium name="WormBaseParasite"/>
        </authorList>
    </citation>
    <scope>IDENTIFICATION</scope>
</reference>
<organism evidence="16">
    <name type="scientific">Nippostrongylus brasiliensis</name>
    <name type="common">Rat hookworm</name>
    <dbReference type="NCBI Taxonomy" id="27835"/>
    <lineage>
        <taxon>Eukaryota</taxon>
        <taxon>Metazoa</taxon>
        <taxon>Ecdysozoa</taxon>
        <taxon>Nematoda</taxon>
        <taxon>Chromadorea</taxon>
        <taxon>Rhabditida</taxon>
        <taxon>Rhabditina</taxon>
        <taxon>Rhabditomorpha</taxon>
        <taxon>Strongyloidea</taxon>
        <taxon>Heligmosomidae</taxon>
        <taxon>Nippostrongylus</taxon>
    </lineage>
</organism>
<keyword evidence="6 12" id="KW-1133">Transmembrane helix</keyword>
<dbReference type="Gene3D" id="3.40.50.2300">
    <property type="match status" value="1"/>
</dbReference>
<dbReference type="InterPro" id="IPR029787">
    <property type="entry name" value="Nucleotide_cyclase"/>
</dbReference>
<dbReference type="GO" id="GO:0004672">
    <property type="term" value="F:protein kinase activity"/>
    <property type="evidence" value="ECO:0007669"/>
    <property type="project" value="InterPro"/>
</dbReference>
<evidence type="ECO:0000256" key="4">
    <source>
        <dbReference type="ARBA" id="ARBA00022692"/>
    </source>
</evidence>
<dbReference type="SMART" id="SM00044">
    <property type="entry name" value="CYCc"/>
    <property type="match status" value="1"/>
</dbReference>
<dbReference type="SUPFAM" id="SSF56112">
    <property type="entry name" value="Protein kinase-like (PK-like)"/>
    <property type="match status" value="1"/>
</dbReference>
<dbReference type="AlphaFoldDB" id="A0A158R0F1"/>
<dbReference type="InterPro" id="IPR000719">
    <property type="entry name" value="Prot_kinase_dom"/>
</dbReference>
<dbReference type="PANTHER" id="PTHR11920">
    <property type="entry name" value="GUANYLYL CYCLASE"/>
    <property type="match status" value="1"/>
</dbReference>
<accession>A0A158R0F1</accession>
<dbReference type="GO" id="GO:0005524">
    <property type="term" value="F:ATP binding"/>
    <property type="evidence" value="ECO:0007669"/>
    <property type="project" value="InterPro"/>
</dbReference>
<dbReference type="GO" id="GO:0001653">
    <property type="term" value="F:peptide receptor activity"/>
    <property type="evidence" value="ECO:0007669"/>
    <property type="project" value="TreeGrafter"/>
</dbReference>
<keyword evidence="10" id="KW-0141">cGMP biosynthesis</keyword>
<keyword evidence="13" id="KW-0732">Signal</keyword>
<dbReference type="PANTHER" id="PTHR11920:SF355">
    <property type="entry name" value="RECEPTOR-TYPE GUANYLATE CYCLASE GCY-10-RELATED"/>
    <property type="match status" value="1"/>
</dbReference>
<protein>
    <recommendedName>
        <fullName evidence="3">guanylate cyclase</fullName>
        <ecNumber evidence="3">4.6.1.2</ecNumber>
    </recommendedName>
</protein>
<dbReference type="GO" id="GO:0004383">
    <property type="term" value="F:guanylate cyclase activity"/>
    <property type="evidence" value="ECO:0007669"/>
    <property type="project" value="UniProtKB-EC"/>
</dbReference>
<keyword evidence="8" id="KW-0325">Glycoprotein</keyword>
<dbReference type="GO" id="GO:0004016">
    <property type="term" value="F:adenylate cyclase activity"/>
    <property type="evidence" value="ECO:0007669"/>
    <property type="project" value="TreeGrafter"/>
</dbReference>
<feature type="domain" description="Guanylate cyclase" evidence="15">
    <location>
        <begin position="849"/>
        <end position="1011"/>
    </location>
</feature>
<evidence type="ECO:0000256" key="9">
    <source>
        <dbReference type="ARBA" id="ARBA00023239"/>
    </source>
</evidence>
<keyword evidence="11" id="KW-0175">Coiled coil</keyword>
<evidence type="ECO:0000256" key="6">
    <source>
        <dbReference type="ARBA" id="ARBA00022989"/>
    </source>
</evidence>
<evidence type="ECO:0000256" key="13">
    <source>
        <dbReference type="SAM" id="SignalP"/>
    </source>
</evidence>
<keyword evidence="5" id="KW-0547">Nucleotide-binding</keyword>
<keyword evidence="9" id="KW-0456">Lyase</keyword>
<dbReference type="Gene3D" id="3.30.70.1230">
    <property type="entry name" value="Nucleotide cyclase"/>
    <property type="match status" value="1"/>
</dbReference>
<evidence type="ECO:0000256" key="10">
    <source>
        <dbReference type="ARBA" id="ARBA00023293"/>
    </source>
</evidence>
<evidence type="ECO:0000313" key="16">
    <source>
        <dbReference type="WBParaSite" id="NBR_0001171401-mRNA-1"/>
    </source>
</evidence>
<dbReference type="EC" id="4.6.1.2" evidence="3"/>
<keyword evidence="7 12" id="KW-0472">Membrane</keyword>
<evidence type="ECO:0000256" key="7">
    <source>
        <dbReference type="ARBA" id="ARBA00023136"/>
    </source>
</evidence>
<evidence type="ECO:0000259" key="14">
    <source>
        <dbReference type="PROSITE" id="PS50011"/>
    </source>
</evidence>
<evidence type="ECO:0000256" key="3">
    <source>
        <dbReference type="ARBA" id="ARBA00012202"/>
    </source>
</evidence>
<dbReference type="WBParaSite" id="NBR_0001171401-mRNA-1">
    <property type="protein sequence ID" value="NBR_0001171401-mRNA-1"/>
    <property type="gene ID" value="NBR_0001171401"/>
</dbReference>
<feature type="signal peptide" evidence="13">
    <location>
        <begin position="1"/>
        <end position="18"/>
    </location>
</feature>
<dbReference type="SUPFAM" id="SSF53822">
    <property type="entry name" value="Periplasmic binding protein-like I"/>
    <property type="match status" value="1"/>
</dbReference>
<evidence type="ECO:0000256" key="5">
    <source>
        <dbReference type="ARBA" id="ARBA00022741"/>
    </source>
</evidence>
<comment type="catalytic activity">
    <reaction evidence="1">
        <text>GTP = 3',5'-cyclic GMP + diphosphate</text>
        <dbReference type="Rhea" id="RHEA:13665"/>
        <dbReference type="ChEBI" id="CHEBI:33019"/>
        <dbReference type="ChEBI" id="CHEBI:37565"/>
        <dbReference type="ChEBI" id="CHEBI:57746"/>
        <dbReference type="EC" id="4.6.1.2"/>
    </reaction>
</comment>
<evidence type="ECO:0000256" key="11">
    <source>
        <dbReference type="SAM" id="Coils"/>
    </source>
</evidence>
<evidence type="ECO:0000256" key="12">
    <source>
        <dbReference type="SAM" id="Phobius"/>
    </source>
</evidence>
<dbReference type="InterPro" id="IPR028082">
    <property type="entry name" value="Peripla_BP_I"/>
</dbReference>
<proteinExistence type="predicted"/>
<name>A0A158R0F1_NIPBR</name>
<dbReference type="InterPro" id="IPR050401">
    <property type="entry name" value="Cyclic_nucleotide_synthase"/>
</dbReference>
<feature type="transmembrane region" description="Helical" evidence="12">
    <location>
        <begin position="429"/>
        <end position="452"/>
    </location>
</feature>
<dbReference type="Gene3D" id="1.10.510.10">
    <property type="entry name" value="Transferase(Phosphotransferase) domain 1"/>
    <property type="match status" value="1"/>
</dbReference>
<dbReference type="SUPFAM" id="SSF55073">
    <property type="entry name" value="Nucleotide cyclase"/>
    <property type="match status" value="1"/>
</dbReference>
<dbReference type="PROSITE" id="PS50011">
    <property type="entry name" value="PROTEIN_KINASE_DOM"/>
    <property type="match status" value="1"/>
</dbReference>
<dbReference type="InterPro" id="IPR001054">
    <property type="entry name" value="A/G_cyclase"/>
</dbReference>
<sequence>MLLSTAVLILLSLLFTKSLKLGLIDEYENLQVLCEEALKEAKENSECVPDTIEVVIRLGCSHDRPSQGTSMAAELFFKEGVNAYISPPCTDEQVQIGRLAYFWKRPVFARTLNTPFAMNPQYFPNTVNVGTASSAGLAHALIEIARLVGEVQITLVGPFPLNEDHYPIADAVTAYLEETDSSLIRTTLEISSNFEEAVWTVRQIEMSTKVVAIATDFADMKKAMSTLEVRRLSEQSYIVIMLCTTPVQSCFADAGTRAILADSGIIVLAPHMDNYTAASEHITKLLSSPLQGEMGRYISLFNSCYGYCYGSKLAGTGDTQRFADTFKSKSFTSAFLLFILEKALFENSLGTISFDGGGSALYNYYFYTLPGTHGNYDVFLEMITQASTCSNAITCFTVTIRIVDSAVILAKKNNMIEECLRLGNCQNHLGLILGVVLGTIAVAAIIIGYILSRRHRLNIYRMHWKVSKDQLKIIENKQKTDHLALYCELIKANFKGSKAGDGISGKRRTVASYALLGSNKAEFIALRHVKKIKWTKPELKFLYEMRQLNNDNLSTFLGICANELDNFYILYALIDRASLEDFIKDPDFPIDDLFRSAFLRDILKGLQYLHKSPIRYHGLLLTKHCLVDSNWVLKLTHFGVASMLHELIADKVLQSMPEYHLSPDYFPMFAPELLKETGNCDNYPRGSAQGDIYSLGMILFWLMYREDPFGKTGLRGKALVSEIIKRRLKPEVDDYDGSPEQKALTRLMKECYTTAAESRPSLRNVLTAVNKAFSTSYVNTKKGNLVDQMLRMNEKYAQNLEQIVAERNAMLQEAQEQTNRLLNEMLPASVAQVLKEGGTIPPRSYDAATVCFVQLCDFPALVRKSRSDEVTTRTLPFSLQTAFPYFHQCVISFLNDIFDRFDTIIRKHDAYKVETTGETYMVASGVPNENDGRHIIEIAECSLDIREVCCVPVVQLFNNESYTYVVSHCPDFKVRVRIGFHCGPIAAGVIGIRSPRYCLFGDTVNFASRMQSNCPPNQIQTSEVTALRLMNTHEYSLVKRGIVQVKGKGEVNCYWLNEHIHDAHHHGHLPTPPTTSGMFRPN</sequence>
<dbReference type="GO" id="GO:0007168">
    <property type="term" value="P:receptor guanylyl cyclase signaling pathway"/>
    <property type="evidence" value="ECO:0007669"/>
    <property type="project" value="TreeGrafter"/>
</dbReference>
<evidence type="ECO:0000256" key="8">
    <source>
        <dbReference type="ARBA" id="ARBA00023180"/>
    </source>
</evidence>
<evidence type="ECO:0000259" key="15">
    <source>
        <dbReference type="PROSITE" id="PS50125"/>
    </source>
</evidence>
<dbReference type="OMA" id="QMIRMSE"/>
<feature type="chain" id="PRO_5007631388" description="guanylate cyclase" evidence="13">
    <location>
        <begin position="19"/>
        <end position="1082"/>
    </location>
</feature>
<dbReference type="PROSITE" id="PS50125">
    <property type="entry name" value="GUANYLATE_CYCLASE_2"/>
    <property type="match status" value="1"/>
</dbReference>
<dbReference type="CDD" id="cd07302">
    <property type="entry name" value="CHD"/>
    <property type="match status" value="1"/>
</dbReference>
<feature type="domain" description="Protein kinase" evidence="14">
    <location>
        <begin position="493"/>
        <end position="773"/>
    </location>
</feature>